<evidence type="ECO:0000313" key="2">
    <source>
        <dbReference type="EMBL" id="KFD59288.1"/>
    </source>
</evidence>
<dbReference type="EMBL" id="KL368252">
    <property type="protein sequence ID" value="KFD59288.1"/>
    <property type="molecule type" value="Genomic_DNA"/>
</dbReference>
<accession>A0A085MPZ2</accession>
<dbReference type="Proteomes" id="UP000030758">
    <property type="component" value="Unassembled WGS sequence"/>
</dbReference>
<organism evidence="2">
    <name type="scientific">Trichuris suis</name>
    <name type="common">pig whipworm</name>
    <dbReference type="NCBI Taxonomy" id="68888"/>
    <lineage>
        <taxon>Eukaryota</taxon>
        <taxon>Metazoa</taxon>
        <taxon>Ecdysozoa</taxon>
        <taxon>Nematoda</taxon>
        <taxon>Enoplea</taxon>
        <taxon>Dorylaimia</taxon>
        <taxon>Trichinellida</taxon>
        <taxon>Trichuridae</taxon>
        <taxon>Trichuris</taxon>
    </lineage>
</organism>
<evidence type="ECO:0000313" key="1">
    <source>
        <dbReference type="EMBL" id="KFD50215.1"/>
    </source>
</evidence>
<dbReference type="AlphaFoldDB" id="A0A085MPZ2"/>
<keyword evidence="3" id="KW-1185">Reference proteome</keyword>
<protein>
    <submittedName>
        <fullName evidence="2">Uncharacterized protein</fullName>
    </submittedName>
</protein>
<dbReference type="EMBL" id="KL363256">
    <property type="protein sequence ID" value="KFD50215.1"/>
    <property type="molecule type" value="Genomic_DNA"/>
</dbReference>
<name>A0A085MPZ2_9BILA</name>
<proteinExistence type="predicted"/>
<evidence type="ECO:0000313" key="3">
    <source>
        <dbReference type="Proteomes" id="UP000030764"/>
    </source>
</evidence>
<sequence>MSLRCYFLNIRDEESAAAFLREKGVFRQDRSCPSCHHDMEFCSRGPTVCPQWDYHRDGRVIESMWSQAKRAHRQRCSTHRSALLLHLCELMWRRRLRPGEDEIDRIVQDIATLHPLV</sequence>
<dbReference type="Proteomes" id="UP000030764">
    <property type="component" value="Unassembled WGS sequence"/>
</dbReference>
<reference evidence="2 3" key="1">
    <citation type="journal article" date="2014" name="Nat. Genet.">
        <title>Genome and transcriptome of the porcine whipworm Trichuris suis.</title>
        <authorList>
            <person name="Jex A.R."/>
            <person name="Nejsum P."/>
            <person name="Schwarz E.M."/>
            <person name="Hu L."/>
            <person name="Young N.D."/>
            <person name="Hall R.S."/>
            <person name="Korhonen P.K."/>
            <person name="Liao S."/>
            <person name="Thamsborg S."/>
            <person name="Xia J."/>
            <person name="Xu P."/>
            <person name="Wang S."/>
            <person name="Scheerlinck J.P."/>
            <person name="Hofmann A."/>
            <person name="Sternberg P.W."/>
            <person name="Wang J."/>
            <person name="Gasser R.B."/>
        </authorList>
    </citation>
    <scope>NUCLEOTIDE SEQUENCE [LARGE SCALE GENOMIC DNA]</scope>
    <source>
        <strain evidence="2">DCEP-RM93F</strain>
        <strain evidence="1">DCEP-RM93M</strain>
    </source>
</reference>
<gene>
    <name evidence="1" type="ORF">M513_08843</name>
    <name evidence="2" type="ORF">M514_08843</name>
</gene>